<organism evidence="3 4">
    <name type="scientific">Steinernema glaseri</name>
    <dbReference type="NCBI Taxonomy" id="37863"/>
    <lineage>
        <taxon>Eukaryota</taxon>
        <taxon>Metazoa</taxon>
        <taxon>Ecdysozoa</taxon>
        <taxon>Nematoda</taxon>
        <taxon>Chromadorea</taxon>
        <taxon>Rhabditida</taxon>
        <taxon>Tylenchina</taxon>
        <taxon>Panagrolaimomorpha</taxon>
        <taxon>Strongyloidoidea</taxon>
        <taxon>Steinernematidae</taxon>
        <taxon>Steinernema</taxon>
    </lineage>
</organism>
<accession>A0A1I7Z0P5</accession>
<evidence type="ECO:0000313" key="3">
    <source>
        <dbReference type="Proteomes" id="UP000095287"/>
    </source>
</evidence>
<dbReference type="AlphaFoldDB" id="A0A1I7Z0P5"/>
<protein>
    <submittedName>
        <fullName evidence="4">F-box domain-containing protein</fullName>
    </submittedName>
</protein>
<name>A0A1I7Z0P5_9BILA</name>
<keyword evidence="2" id="KW-0732">Signal</keyword>
<reference evidence="4" key="1">
    <citation type="submission" date="2016-11" db="UniProtKB">
        <authorList>
            <consortium name="WormBaseParasite"/>
        </authorList>
    </citation>
    <scope>IDENTIFICATION</scope>
</reference>
<feature type="chain" id="PRO_5011955492" evidence="2">
    <location>
        <begin position="16"/>
        <end position="526"/>
    </location>
</feature>
<proteinExistence type="predicted"/>
<feature type="signal peptide" evidence="2">
    <location>
        <begin position="1"/>
        <end position="15"/>
    </location>
</feature>
<evidence type="ECO:0000256" key="2">
    <source>
        <dbReference type="SAM" id="SignalP"/>
    </source>
</evidence>
<feature type="region of interest" description="Disordered" evidence="1">
    <location>
        <begin position="86"/>
        <end position="105"/>
    </location>
</feature>
<evidence type="ECO:0000256" key="1">
    <source>
        <dbReference type="SAM" id="MobiDB-lite"/>
    </source>
</evidence>
<keyword evidence="3" id="KW-1185">Reference proteome</keyword>
<dbReference type="WBParaSite" id="L893_g21738.t1">
    <property type="protein sequence ID" value="L893_g21738.t1"/>
    <property type="gene ID" value="L893_g21738"/>
</dbReference>
<dbReference type="Proteomes" id="UP000095287">
    <property type="component" value="Unplaced"/>
</dbReference>
<evidence type="ECO:0000313" key="4">
    <source>
        <dbReference type="WBParaSite" id="L893_g21738.t1"/>
    </source>
</evidence>
<feature type="compositionally biased region" description="Acidic residues" evidence="1">
    <location>
        <begin position="92"/>
        <end position="105"/>
    </location>
</feature>
<sequence>MAVCIGLVLLPVLSPFSDLTMDHLSYDLVEEVVRYLPRRDVKTIARVSSRSSGLEEWNAAAEDQLENRFALDVRVYIQKQKKVPDPLKEDAMDADDSSDDSSDGSSVEEEVESKIFLSVLKHLPNGQQEQWNFLQWRLAWIRNLTIETTVRDCAYPEADLHEVLRSVSLPVDPSIRSVLKVDHGDPDMRTVGISWKILQATQKDAFADVFLRNCKNGDPDEFGDLVSNWIQRGGIWEKLRCDGSFPPKKAIEAVAPLFGGNRGRPLELELPDVCINPDFVLLIIDNWWNSDGTFEEKQVTWKQSRRASVWNRIENKSKNRKKCNHNFTMLDSDSGYLVHHSRRSTLSISLKGIRVEKFQPWHVPVDFQWMDSVIAKWREGNGFYLYGEERKFFFTWESAQDWDKIRKKYCPLSHNCIKLTHWSEVLTLQHEDLKERELMSIISDWKKGNGETFIKELTEVEVQVYIPSPFWKRLLDDPVLEYTHPNKNARCVIALQPMPTPRTVGYSEGPSRVVRISICPSDPQPV</sequence>